<dbReference type="PANTHER" id="PTHR23041">
    <property type="entry name" value="RING FINGER DOMAIN-CONTAINING"/>
    <property type="match status" value="1"/>
</dbReference>
<dbReference type="HOGENOM" id="CLU_501612_0_0_1"/>
<dbReference type="SMART" id="SM00184">
    <property type="entry name" value="RING"/>
    <property type="match status" value="1"/>
</dbReference>
<evidence type="ECO:0000256" key="2">
    <source>
        <dbReference type="ARBA" id="ARBA00022771"/>
    </source>
</evidence>
<dbReference type="Pfam" id="PF13923">
    <property type="entry name" value="zf-C3HC4_2"/>
    <property type="match status" value="1"/>
</dbReference>
<evidence type="ECO:0000256" key="4">
    <source>
        <dbReference type="PROSITE-ProRule" id="PRU00175"/>
    </source>
</evidence>
<dbReference type="SMART" id="SM00355">
    <property type="entry name" value="ZnF_C2H2"/>
    <property type="match status" value="4"/>
</dbReference>
<accession>A0A0C9VY52</accession>
<protein>
    <recommendedName>
        <fullName evidence="6">RING-type domain-containing protein</fullName>
    </recommendedName>
</protein>
<feature type="compositionally biased region" description="Low complexity" evidence="5">
    <location>
        <begin position="382"/>
        <end position="404"/>
    </location>
</feature>
<dbReference type="Gene3D" id="3.30.40.10">
    <property type="entry name" value="Zinc/RING finger domain, C3HC4 (zinc finger)"/>
    <property type="match status" value="1"/>
</dbReference>
<keyword evidence="2 4" id="KW-0863">Zinc-finger</keyword>
<keyword evidence="8" id="KW-1185">Reference proteome</keyword>
<evidence type="ECO:0000256" key="3">
    <source>
        <dbReference type="ARBA" id="ARBA00022833"/>
    </source>
</evidence>
<dbReference type="InterPro" id="IPR001841">
    <property type="entry name" value="Znf_RING"/>
</dbReference>
<dbReference type="InterPro" id="IPR013083">
    <property type="entry name" value="Znf_RING/FYVE/PHD"/>
</dbReference>
<feature type="region of interest" description="Disordered" evidence="5">
    <location>
        <begin position="274"/>
        <end position="355"/>
    </location>
</feature>
<evidence type="ECO:0000259" key="6">
    <source>
        <dbReference type="PROSITE" id="PS50089"/>
    </source>
</evidence>
<dbReference type="SUPFAM" id="SSF57850">
    <property type="entry name" value="RING/U-box"/>
    <property type="match status" value="1"/>
</dbReference>
<dbReference type="PROSITE" id="PS00028">
    <property type="entry name" value="ZINC_FINGER_C2H2_1"/>
    <property type="match status" value="1"/>
</dbReference>
<name>A0A0C9VY52_9AGAM</name>
<sequence length="475" mass="51827">MPSCLHCPGRSFVNKNALRRHNDAKHTFYCHYCDKGFRTSQGQEQYEHEKHPTYECRHCYKQLNSPGGRRKHEEAKHGVFQCRSCRRKFNSAYERDNHVDEPSHYTYTSSSSSSQVVWQPMVSNPVTSLPAHTSTTPLSSAPTADLGTTEQASTSSAQSQCEDDEADHTLDVAESHPPENENRRVFDTSIDNLDRCKHMGLELSTAVHRDCGGAAVEHLNKQHTTGEGSALNEMERSLDRHEQSVTSDGQVTGNEECTSLEEALPEDVGDVIDQEGSADRDHHSPTSVNKPSLTNEEFHGPLSSPVLAELSLSFTPPSHPSHEGDTSSTSGTVHGEDHSEAALSPPSSPSCSSQSTVFISADGIPEYVRENRAYLVATSATSPSSDRSPVLLPSSSSLESLELPQEPPNDTAQFADSAKSTTRTVSHLLHCMICQRDPCKGMTATTCGHIFCKNCITQAVAAKSECPVCESAILF</sequence>
<dbReference type="InterPro" id="IPR047134">
    <property type="entry name" value="RNF4"/>
</dbReference>
<reference evidence="7 8" key="1">
    <citation type="submission" date="2014-04" db="EMBL/GenBank/DDBJ databases">
        <title>Evolutionary Origins and Diversification of the Mycorrhizal Mutualists.</title>
        <authorList>
            <consortium name="DOE Joint Genome Institute"/>
            <consortium name="Mycorrhizal Genomics Consortium"/>
            <person name="Kohler A."/>
            <person name="Kuo A."/>
            <person name="Nagy L.G."/>
            <person name="Floudas D."/>
            <person name="Copeland A."/>
            <person name="Barry K.W."/>
            <person name="Cichocki N."/>
            <person name="Veneault-Fourrey C."/>
            <person name="LaButti K."/>
            <person name="Lindquist E.A."/>
            <person name="Lipzen A."/>
            <person name="Lundell T."/>
            <person name="Morin E."/>
            <person name="Murat C."/>
            <person name="Riley R."/>
            <person name="Ohm R."/>
            <person name="Sun H."/>
            <person name="Tunlid A."/>
            <person name="Henrissat B."/>
            <person name="Grigoriev I.V."/>
            <person name="Hibbett D.S."/>
            <person name="Martin F."/>
        </authorList>
    </citation>
    <scope>NUCLEOTIDE SEQUENCE [LARGE SCALE GENOMIC DNA]</scope>
    <source>
        <strain evidence="7 8">MD-312</strain>
    </source>
</reference>
<dbReference type="GO" id="GO:0008270">
    <property type="term" value="F:zinc ion binding"/>
    <property type="evidence" value="ECO:0007669"/>
    <property type="project" value="UniProtKB-KW"/>
</dbReference>
<feature type="region of interest" description="Disordered" evidence="5">
    <location>
        <begin position="128"/>
        <end position="167"/>
    </location>
</feature>
<gene>
    <name evidence="7" type="ORF">HYDPIDRAFT_113826</name>
</gene>
<dbReference type="InterPro" id="IPR013087">
    <property type="entry name" value="Znf_C2H2_type"/>
</dbReference>
<dbReference type="InterPro" id="IPR017907">
    <property type="entry name" value="Znf_RING_CS"/>
</dbReference>
<dbReference type="PANTHER" id="PTHR23041:SF78">
    <property type="entry name" value="E3 UBIQUITIN-PROTEIN LIGASE RNF4"/>
    <property type="match status" value="1"/>
</dbReference>
<dbReference type="PROSITE" id="PS50089">
    <property type="entry name" value="ZF_RING_2"/>
    <property type="match status" value="1"/>
</dbReference>
<dbReference type="AlphaFoldDB" id="A0A0C9VY52"/>
<feature type="domain" description="RING-type" evidence="6">
    <location>
        <begin position="431"/>
        <end position="470"/>
    </location>
</feature>
<dbReference type="EMBL" id="KN839852">
    <property type="protein sequence ID" value="KIJ63215.1"/>
    <property type="molecule type" value="Genomic_DNA"/>
</dbReference>
<keyword evidence="1" id="KW-0479">Metal-binding</keyword>
<proteinExistence type="predicted"/>
<evidence type="ECO:0000313" key="8">
    <source>
        <dbReference type="Proteomes" id="UP000053820"/>
    </source>
</evidence>
<evidence type="ECO:0000256" key="5">
    <source>
        <dbReference type="SAM" id="MobiDB-lite"/>
    </source>
</evidence>
<evidence type="ECO:0000313" key="7">
    <source>
        <dbReference type="EMBL" id="KIJ63215.1"/>
    </source>
</evidence>
<evidence type="ECO:0000256" key="1">
    <source>
        <dbReference type="ARBA" id="ARBA00022723"/>
    </source>
</evidence>
<organism evidence="7 8">
    <name type="scientific">Hydnomerulius pinastri MD-312</name>
    <dbReference type="NCBI Taxonomy" id="994086"/>
    <lineage>
        <taxon>Eukaryota</taxon>
        <taxon>Fungi</taxon>
        <taxon>Dikarya</taxon>
        <taxon>Basidiomycota</taxon>
        <taxon>Agaricomycotina</taxon>
        <taxon>Agaricomycetes</taxon>
        <taxon>Agaricomycetidae</taxon>
        <taxon>Boletales</taxon>
        <taxon>Boletales incertae sedis</taxon>
        <taxon>Leucogyrophana</taxon>
    </lineage>
</organism>
<feature type="region of interest" description="Disordered" evidence="5">
    <location>
        <begin position="379"/>
        <end position="418"/>
    </location>
</feature>
<feature type="compositionally biased region" description="Low complexity" evidence="5">
    <location>
        <begin position="128"/>
        <end position="160"/>
    </location>
</feature>
<keyword evidence="3" id="KW-0862">Zinc</keyword>
<dbReference type="PROSITE" id="PS00518">
    <property type="entry name" value="ZF_RING_1"/>
    <property type="match status" value="1"/>
</dbReference>
<feature type="compositionally biased region" description="Polar residues" evidence="5">
    <location>
        <begin position="244"/>
        <end position="256"/>
    </location>
</feature>
<feature type="region of interest" description="Disordered" evidence="5">
    <location>
        <begin position="221"/>
        <end position="256"/>
    </location>
</feature>
<dbReference type="OrthoDB" id="6105938at2759"/>
<feature type="compositionally biased region" description="Basic and acidic residues" evidence="5">
    <location>
        <begin position="233"/>
        <end position="243"/>
    </location>
</feature>
<dbReference type="Proteomes" id="UP000053820">
    <property type="component" value="Unassembled WGS sequence"/>
</dbReference>
<feature type="compositionally biased region" description="Polar residues" evidence="5">
    <location>
        <begin position="285"/>
        <end position="295"/>
    </location>
</feature>